<comment type="caution">
    <text evidence="1">The sequence shown here is derived from an EMBL/GenBank/DDBJ whole genome shotgun (WGS) entry which is preliminary data.</text>
</comment>
<organism evidence="1 2">
    <name type="scientific">Colletotrichum truncatum</name>
    <name type="common">Anthracnose fungus</name>
    <name type="synonym">Colletotrichum capsici</name>
    <dbReference type="NCBI Taxonomy" id="5467"/>
    <lineage>
        <taxon>Eukaryota</taxon>
        <taxon>Fungi</taxon>
        <taxon>Dikarya</taxon>
        <taxon>Ascomycota</taxon>
        <taxon>Pezizomycotina</taxon>
        <taxon>Sordariomycetes</taxon>
        <taxon>Hypocreomycetidae</taxon>
        <taxon>Glomerellales</taxon>
        <taxon>Glomerellaceae</taxon>
        <taxon>Colletotrichum</taxon>
        <taxon>Colletotrichum truncatum species complex</taxon>
    </lineage>
</organism>
<evidence type="ECO:0000313" key="2">
    <source>
        <dbReference type="Proteomes" id="UP000805649"/>
    </source>
</evidence>
<gene>
    <name evidence="1" type="ORF">CTRU02_207266</name>
</gene>
<proteinExistence type="predicted"/>
<sequence length="543" mass="61142">MALAAFNIPGSTVFLATLASKTCEFRSEDLTASTDYAGYETRARRVKHGRAQALRKWYRLERQNVDNYRSSIASWTRSPSNPDACSAASTPQRKTHAMSVMVLTAPVIWDITGTDLERSMFRHARSCAIPDFGSETPSGKLWINYILPLGYYSDAVKYAIIAFGIAHRAFLDGPQQENNAAETKLSLDISSKRYYQKAISEVIKVMNCPSPADIPIILVCCLVFVCYEFIQGEPEGAIEHLKSGIKLLESIRHTALANALGTAPFQTHEACVMAAVKNHFAQLCDIAGIFSCIGLDISMGLQTRVGPDMSFFMHGELGGDSPFSDVADAQYHLHLVELMLSDGRNELSMLPADEFGSASFTCPENHAIDSFVGWHGAAKQFERWCARFDAFEENLPHQTREVNREELLTLRLLRKGWELCIRHFLVNEGLMYEWKMHRLVDMAENIVDGRGSRSRPLFSDTAHIIPSLSYICVTCGNYKLERRCIDVLRKMKKREGLWDSEEIVEALEFILVAKRDNQWKDEYLVDGLPTFAKRIVGTRPRSI</sequence>
<keyword evidence="2" id="KW-1185">Reference proteome</keyword>
<name>A0ACC3Z0C7_COLTU</name>
<evidence type="ECO:0000313" key="1">
    <source>
        <dbReference type="EMBL" id="KAL0937535.1"/>
    </source>
</evidence>
<dbReference type="EMBL" id="VUJX02000004">
    <property type="protein sequence ID" value="KAL0937535.1"/>
    <property type="molecule type" value="Genomic_DNA"/>
</dbReference>
<accession>A0ACC3Z0C7</accession>
<dbReference type="Proteomes" id="UP000805649">
    <property type="component" value="Unassembled WGS sequence"/>
</dbReference>
<reference evidence="1 2" key="1">
    <citation type="journal article" date="2020" name="Phytopathology">
        <title>Genome Sequence Resources of Colletotrichum truncatum, C. plurivorum, C. musicola, and C. sojae: Four Species Pathogenic to Soybean (Glycine max).</title>
        <authorList>
            <person name="Rogerio F."/>
            <person name="Boufleur T.R."/>
            <person name="Ciampi-Guillardi M."/>
            <person name="Sukno S.A."/>
            <person name="Thon M.R."/>
            <person name="Massola Junior N.S."/>
            <person name="Baroncelli R."/>
        </authorList>
    </citation>
    <scope>NUCLEOTIDE SEQUENCE [LARGE SCALE GENOMIC DNA]</scope>
    <source>
        <strain evidence="1 2">CMES1059</strain>
    </source>
</reference>
<protein>
    <submittedName>
        <fullName evidence="1">C6 zinc finger domain protein</fullName>
    </submittedName>
</protein>